<feature type="chain" id="PRO_5036442277" description="Secreted protein" evidence="2">
    <location>
        <begin position="26"/>
        <end position="105"/>
    </location>
</feature>
<evidence type="ECO:0000313" key="4">
    <source>
        <dbReference type="Proteomes" id="UP000078113"/>
    </source>
</evidence>
<organism evidence="3 4">
    <name type="scientific">Tilletia walkeri</name>
    <dbReference type="NCBI Taxonomy" id="117179"/>
    <lineage>
        <taxon>Eukaryota</taxon>
        <taxon>Fungi</taxon>
        <taxon>Dikarya</taxon>
        <taxon>Basidiomycota</taxon>
        <taxon>Ustilaginomycotina</taxon>
        <taxon>Exobasidiomycetes</taxon>
        <taxon>Tilletiales</taxon>
        <taxon>Tilletiaceae</taxon>
        <taxon>Tilletia</taxon>
    </lineage>
</organism>
<feature type="compositionally biased region" description="Polar residues" evidence="1">
    <location>
        <begin position="56"/>
        <end position="67"/>
    </location>
</feature>
<protein>
    <recommendedName>
        <fullName evidence="5">Secreted protein</fullName>
    </recommendedName>
</protein>
<evidence type="ECO:0000256" key="2">
    <source>
        <dbReference type="SAM" id="SignalP"/>
    </source>
</evidence>
<reference evidence="3" key="1">
    <citation type="submission" date="2016-04" db="EMBL/GenBank/DDBJ databases">
        <authorList>
            <person name="Nguyen H.D."/>
            <person name="Samba Siva P."/>
            <person name="Cullis J."/>
            <person name="Levesque C.A."/>
            <person name="Hambleton S."/>
        </authorList>
    </citation>
    <scope>NUCLEOTIDE SEQUENCE</scope>
    <source>
        <strain evidence="3">DAOMC 236422</strain>
    </source>
</reference>
<dbReference type="Proteomes" id="UP000078113">
    <property type="component" value="Unassembled WGS sequence"/>
</dbReference>
<name>A0A8X7T1S4_9BASI</name>
<feature type="signal peptide" evidence="2">
    <location>
        <begin position="1"/>
        <end position="25"/>
    </location>
</feature>
<feature type="region of interest" description="Disordered" evidence="1">
    <location>
        <begin position="24"/>
        <end position="105"/>
    </location>
</feature>
<reference evidence="3" key="2">
    <citation type="journal article" date="2019" name="IMA Fungus">
        <title>Genome sequencing and comparison of five Tilletia species to identify candidate genes for the detection of regulated species infecting wheat.</title>
        <authorList>
            <person name="Nguyen H.D.T."/>
            <person name="Sultana T."/>
            <person name="Kesanakurti P."/>
            <person name="Hambleton S."/>
        </authorList>
    </citation>
    <scope>NUCLEOTIDE SEQUENCE</scope>
    <source>
        <strain evidence="3">DAOMC 236422</strain>
    </source>
</reference>
<evidence type="ECO:0000256" key="1">
    <source>
        <dbReference type="SAM" id="MobiDB-lite"/>
    </source>
</evidence>
<comment type="caution">
    <text evidence="3">The sequence shown here is derived from an EMBL/GenBank/DDBJ whole genome shotgun (WGS) entry which is preliminary data.</text>
</comment>
<evidence type="ECO:0000313" key="3">
    <source>
        <dbReference type="EMBL" id="KAE8264033.1"/>
    </source>
</evidence>
<keyword evidence="2" id="KW-0732">Signal</keyword>
<evidence type="ECO:0008006" key="5">
    <source>
        <dbReference type="Google" id="ProtNLM"/>
    </source>
</evidence>
<keyword evidence="4" id="KW-1185">Reference proteome</keyword>
<dbReference type="AlphaFoldDB" id="A0A8X7T1S4"/>
<proteinExistence type="predicted"/>
<gene>
    <name evidence="3" type="ORF">A4X09_0g7075</name>
</gene>
<accession>A0A8X7T1S4</accession>
<sequence>MSRPFGRTRTVAASWSVMILKAASATTPSRDNHTAQTQDTADEREGRYRQRRPGQQERSVTNGSSRLTPLGRSGKTTVCGASETAEPLPHGQKEICSGGAMRSGR</sequence>
<dbReference type="EMBL" id="LWDG02000580">
    <property type="protein sequence ID" value="KAE8264033.1"/>
    <property type="molecule type" value="Genomic_DNA"/>
</dbReference>
<feature type="compositionally biased region" description="Polar residues" evidence="1">
    <location>
        <begin position="24"/>
        <end position="39"/>
    </location>
</feature>